<evidence type="ECO:0000313" key="7">
    <source>
        <dbReference type="Proteomes" id="UP000018851"/>
    </source>
</evidence>
<dbReference type="InterPro" id="IPR050707">
    <property type="entry name" value="HTH_MetabolicPath_Reg"/>
</dbReference>
<dbReference type="AlphaFoldDB" id="W0ANL5"/>
<dbReference type="InterPro" id="IPR036388">
    <property type="entry name" value="WH-like_DNA-bd_sf"/>
</dbReference>
<proteinExistence type="predicted"/>
<dbReference type="Gene3D" id="1.10.10.10">
    <property type="entry name" value="Winged helix-like DNA-binding domain superfamily/Winged helix DNA-binding domain"/>
    <property type="match status" value="1"/>
</dbReference>
<evidence type="ECO:0000256" key="3">
    <source>
        <dbReference type="ARBA" id="ARBA00023163"/>
    </source>
</evidence>
<dbReference type="InterPro" id="IPR014757">
    <property type="entry name" value="Tscrpt_reg_IclR_C"/>
</dbReference>
<sequence>MSVQVEEQGKDAGIKGAQTLMRALDILDEVIGGPVKAVELARKLDLSKTTTHRLAQALKSRDYLAATRDGYSLGPKLLQLGAMALEQTDFVQVARPLMESLSDRTGFCVFVGKREGDWSRHLERVTGRQRLRVSTSPGDRRPIVETGLGKALLLDEDLATLERIYRHVKGDAIEAPKMAAWLEEMQGHISRGVVLHASDLGDGVRSIAAPVRDAMGRICIALSIAGAALYLSDDVMVSLSEEVQRTAAEISAGCGYRPITR</sequence>
<dbReference type="EMBL" id="CP006644">
    <property type="protein sequence ID" value="AHE57315.1"/>
    <property type="molecule type" value="Genomic_DNA"/>
</dbReference>
<dbReference type="RefSeq" id="WP_245648715.1">
    <property type="nucleotide sequence ID" value="NZ_CP006644.1"/>
</dbReference>
<dbReference type="PROSITE" id="PS51077">
    <property type="entry name" value="HTH_ICLR"/>
    <property type="match status" value="1"/>
</dbReference>
<dbReference type="KEGG" id="ssan:NX02_28680"/>
<dbReference type="SUPFAM" id="SSF55781">
    <property type="entry name" value="GAF domain-like"/>
    <property type="match status" value="1"/>
</dbReference>
<dbReference type="SMART" id="SM00346">
    <property type="entry name" value="HTH_ICLR"/>
    <property type="match status" value="1"/>
</dbReference>
<dbReference type="InterPro" id="IPR036390">
    <property type="entry name" value="WH_DNA-bd_sf"/>
</dbReference>
<evidence type="ECO:0000259" key="5">
    <source>
        <dbReference type="PROSITE" id="PS51078"/>
    </source>
</evidence>
<dbReference type="PANTHER" id="PTHR30136:SF35">
    <property type="entry name" value="HTH-TYPE TRANSCRIPTIONAL REGULATOR RV1719"/>
    <property type="match status" value="1"/>
</dbReference>
<evidence type="ECO:0000259" key="4">
    <source>
        <dbReference type="PROSITE" id="PS51077"/>
    </source>
</evidence>
<accession>W0ANL5</accession>
<dbReference type="PATRIC" id="fig|1123269.5.peg.5634"/>
<dbReference type="InterPro" id="IPR029016">
    <property type="entry name" value="GAF-like_dom_sf"/>
</dbReference>
<protein>
    <recommendedName>
        <fullName evidence="8">IclR family transcriptional regulator</fullName>
    </recommendedName>
</protein>
<keyword evidence="7" id="KW-1185">Reference proteome</keyword>
<organism evidence="6 7">
    <name type="scientific">Sphingomonas sanxanigenens DSM 19645 = NX02</name>
    <dbReference type="NCBI Taxonomy" id="1123269"/>
    <lineage>
        <taxon>Bacteria</taxon>
        <taxon>Pseudomonadati</taxon>
        <taxon>Pseudomonadota</taxon>
        <taxon>Alphaproteobacteria</taxon>
        <taxon>Sphingomonadales</taxon>
        <taxon>Sphingomonadaceae</taxon>
        <taxon>Sphingomonas</taxon>
    </lineage>
</organism>
<gene>
    <name evidence="6" type="ORF">NX02_28680</name>
</gene>
<dbReference type="InterPro" id="IPR005471">
    <property type="entry name" value="Tscrpt_reg_IclR_N"/>
</dbReference>
<dbReference type="STRING" id="1123269.NX02_28680"/>
<dbReference type="eggNOG" id="COG1414">
    <property type="taxonomic scope" value="Bacteria"/>
</dbReference>
<dbReference type="PANTHER" id="PTHR30136">
    <property type="entry name" value="HELIX-TURN-HELIX TRANSCRIPTIONAL REGULATOR, ICLR FAMILY"/>
    <property type="match status" value="1"/>
</dbReference>
<dbReference type="Proteomes" id="UP000018851">
    <property type="component" value="Chromosome"/>
</dbReference>
<feature type="domain" description="HTH iclR-type" evidence="4">
    <location>
        <begin position="17"/>
        <end position="75"/>
    </location>
</feature>
<dbReference type="PROSITE" id="PS51078">
    <property type="entry name" value="ICLR_ED"/>
    <property type="match status" value="1"/>
</dbReference>
<name>W0ANL5_9SPHN</name>
<dbReference type="Gene3D" id="3.30.450.40">
    <property type="match status" value="1"/>
</dbReference>
<evidence type="ECO:0000256" key="1">
    <source>
        <dbReference type="ARBA" id="ARBA00023015"/>
    </source>
</evidence>
<dbReference type="HOGENOM" id="CLU_062618_6_0_5"/>
<keyword evidence="2" id="KW-0238">DNA-binding</keyword>
<dbReference type="GO" id="GO:0045892">
    <property type="term" value="P:negative regulation of DNA-templated transcription"/>
    <property type="evidence" value="ECO:0007669"/>
    <property type="project" value="TreeGrafter"/>
</dbReference>
<dbReference type="SUPFAM" id="SSF46785">
    <property type="entry name" value="Winged helix' DNA-binding domain"/>
    <property type="match status" value="1"/>
</dbReference>
<dbReference type="GO" id="GO:0003677">
    <property type="term" value="F:DNA binding"/>
    <property type="evidence" value="ECO:0007669"/>
    <property type="project" value="UniProtKB-KW"/>
</dbReference>
<keyword evidence="3" id="KW-0804">Transcription</keyword>
<feature type="domain" description="IclR-ED" evidence="5">
    <location>
        <begin position="76"/>
        <end position="256"/>
    </location>
</feature>
<evidence type="ECO:0008006" key="8">
    <source>
        <dbReference type="Google" id="ProtNLM"/>
    </source>
</evidence>
<dbReference type="Pfam" id="PF09339">
    <property type="entry name" value="HTH_IclR"/>
    <property type="match status" value="1"/>
</dbReference>
<evidence type="ECO:0000256" key="2">
    <source>
        <dbReference type="ARBA" id="ARBA00023125"/>
    </source>
</evidence>
<keyword evidence="1" id="KW-0805">Transcription regulation</keyword>
<reference evidence="6 7" key="1">
    <citation type="submission" date="2013-07" db="EMBL/GenBank/DDBJ databases">
        <title>Completed genome of Sphingomonas sanxanigenens NX02.</title>
        <authorList>
            <person name="Ma T."/>
            <person name="Huang H."/>
            <person name="Wu M."/>
            <person name="Li X."/>
            <person name="Li G."/>
        </authorList>
    </citation>
    <scope>NUCLEOTIDE SEQUENCE [LARGE SCALE GENOMIC DNA]</scope>
    <source>
        <strain evidence="6 7">NX02</strain>
    </source>
</reference>
<evidence type="ECO:0000313" key="6">
    <source>
        <dbReference type="EMBL" id="AHE57315.1"/>
    </source>
</evidence>
<dbReference type="GO" id="GO:0003700">
    <property type="term" value="F:DNA-binding transcription factor activity"/>
    <property type="evidence" value="ECO:0007669"/>
    <property type="project" value="TreeGrafter"/>
</dbReference>
<dbReference type="Pfam" id="PF01614">
    <property type="entry name" value="IclR_C"/>
    <property type="match status" value="1"/>
</dbReference>